<dbReference type="NCBIfam" id="TIGR00715">
    <property type="entry name" value="precor6x_red"/>
    <property type="match status" value="1"/>
</dbReference>
<comment type="caution">
    <text evidence="4">The sequence shown here is derived from an EMBL/GenBank/DDBJ whole genome shotgun (WGS) entry which is preliminary data.</text>
</comment>
<comment type="pathway">
    <text evidence="1">Cofactor biosynthesis; adenosylcobalamin biosynthesis.</text>
</comment>
<name>A0ABR8Q4D1_9CLOT</name>
<dbReference type="Proteomes" id="UP000640335">
    <property type="component" value="Unassembled WGS sequence"/>
</dbReference>
<dbReference type="InterPro" id="IPR003723">
    <property type="entry name" value="Precorrin-6x_reduct"/>
</dbReference>
<evidence type="ECO:0000313" key="4">
    <source>
        <dbReference type="EMBL" id="MBD7915270.1"/>
    </source>
</evidence>
<sequence length="258" mass="29423">MIGFVLGTSEGNEILEKVNKITDNIVISTATNYGGELLKKYKFKHLNTQPLDEEGFKRLIKEFNIKLFVDASHPYAKEVSKTLIKACEDLNIEYIRYERKSYLDNIENKNIIRVDNYEELPKVLENIEGNVLNTTGSNNAGFINSLEIKNRVIHRVLPLPNILQKLIDSGIKIENIVAIKGPFGKEINNGIIKEYEIKAIITKDSGLEGGMKEKIDSALENNINVIVISKPKIKYKNFYETIDDLIEVIENKKELIIR</sequence>
<evidence type="ECO:0000256" key="1">
    <source>
        <dbReference type="ARBA" id="ARBA00004953"/>
    </source>
</evidence>
<dbReference type="EMBL" id="JACSQZ010000028">
    <property type="protein sequence ID" value="MBD7915270.1"/>
    <property type="molecule type" value="Genomic_DNA"/>
</dbReference>
<evidence type="ECO:0000256" key="3">
    <source>
        <dbReference type="ARBA" id="ARBA00023002"/>
    </source>
</evidence>
<dbReference type="NCBIfam" id="NF005970">
    <property type="entry name" value="PRK08057.1-4"/>
    <property type="match status" value="1"/>
</dbReference>
<accession>A0ABR8Q4D1</accession>
<dbReference type="PROSITE" id="PS51014">
    <property type="entry name" value="COBK_CBIJ"/>
    <property type="match status" value="1"/>
</dbReference>
<keyword evidence="2" id="KW-0169">Cobalamin biosynthesis</keyword>
<dbReference type="RefSeq" id="WP_191750032.1">
    <property type="nucleotide sequence ID" value="NZ_JACSQZ010000028.1"/>
</dbReference>
<dbReference type="PANTHER" id="PTHR36925">
    <property type="entry name" value="COBALT-PRECORRIN-6A REDUCTASE"/>
    <property type="match status" value="1"/>
</dbReference>
<protein>
    <submittedName>
        <fullName evidence="4">Cobalt-precorrin-6A reductase</fullName>
        <ecNumber evidence="4">1.3.1.106</ecNumber>
    </submittedName>
</protein>
<evidence type="ECO:0000313" key="5">
    <source>
        <dbReference type="Proteomes" id="UP000640335"/>
    </source>
</evidence>
<keyword evidence="5" id="KW-1185">Reference proteome</keyword>
<dbReference type="Pfam" id="PF02571">
    <property type="entry name" value="CbiJ"/>
    <property type="match status" value="1"/>
</dbReference>
<reference evidence="4 5" key="1">
    <citation type="submission" date="2020-08" db="EMBL/GenBank/DDBJ databases">
        <title>A Genomic Blueprint of the Chicken Gut Microbiome.</title>
        <authorList>
            <person name="Gilroy R."/>
            <person name="Ravi A."/>
            <person name="Getino M."/>
            <person name="Pursley I."/>
            <person name="Horton D.L."/>
            <person name="Alikhan N.-F."/>
            <person name="Baker D."/>
            <person name="Gharbi K."/>
            <person name="Hall N."/>
            <person name="Watson M."/>
            <person name="Adriaenssens E.M."/>
            <person name="Foster-Nyarko E."/>
            <person name="Jarju S."/>
            <person name="Secka A."/>
            <person name="Antonio M."/>
            <person name="Oren A."/>
            <person name="Chaudhuri R."/>
            <person name="La Ragione R.M."/>
            <person name="Hildebrand F."/>
            <person name="Pallen M.J."/>
        </authorList>
    </citation>
    <scope>NUCLEOTIDE SEQUENCE [LARGE SCALE GENOMIC DNA]</scope>
    <source>
        <strain evidence="4 5">Sa3CUN1</strain>
    </source>
</reference>
<proteinExistence type="predicted"/>
<organism evidence="4 5">
    <name type="scientific">Clostridium gallinarum</name>
    <dbReference type="NCBI Taxonomy" id="2762246"/>
    <lineage>
        <taxon>Bacteria</taxon>
        <taxon>Bacillati</taxon>
        <taxon>Bacillota</taxon>
        <taxon>Clostridia</taxon>
        <taxon>Eubacteriales</taxon>
        <taxon>Clostridiaceae</taxon>
        <taxon>Clostridium</taxon>
    </lineage>
</organism>
<dbReference type="PANTHER" id="PTHR36925:SF1">
    <property type="entry name" value="COBALT-PRECORRIN-6A REDUCTASE"/>
    <property type="match status" value="1"/>
</dbReference>
<dbReference type="GO" id="GO:0016491">
    <property type="term" value="F:oxidoreductase activity"/>
    <property type="evidence" value="ECO:0007669"/>
    <property type="project" value="UniProtKB-KW"/>
</dbReference>
<evidence type="ECO:0000256" key="2">
    <source>
        <dbReference type="ARBA" id="ARBA00022573"/>
    </source>
</evidence>
<dbReference type="EC" id="1.3.1.106" evidence="4"/>
<gene>
    <name evidence="4" type="ORF">H9660_08935</name>
</gene>
<keyword evidence="3 4" id="KW-0560">Oxidoreductase</keyword>